<sequence>YNHLNLPTKVVFYAPNGINSPDITQGLIEYVYDAVGVKLSKIVSSSGPVITTTPTTTYYAGNYIYEETLTGEELKFFNHPEGYVEPNSLGSFDYIYQYKDHLGNIRLSYNKGSFQSLIESAFYEEYDGWGYNGGTANGYIVLESGRLKVNVTNAYNGATIEIGDSFNPGDQIDIRVDIDKDLTDKIYIVVQERNSNGNVLAIYNMNNNLLTGSHNFTHTVVAGEKLNLKIAKSNTDTNHATHFYIDNVYASTGEPDIVEENNYYPFGLKHEGYGAPTVGVDHKYGFGGKEEQDEMELNMLDFGARMYDPAIGRWHVTDNLSELYFSNSTYVYALNTPLQAIDPDGNVVIFINGNHKGEGATGYEEWRKGTSSYNFNGVSTYWRNNGRFFDDEVQLQLRDYSSPIYRDGSAGGFFGVSSDNPIGVNMAAGRIRNGFAQGNRDAKTIIANLKRDKTTGEIIETIKIITHSMGGAYGKGYVKALKKYISTLPIEQQRQIRITLVADFDPHQAGSLTADPNIHTQQYTHKNGKGRKDSDRLGWLANQRQNGLSDSNYFEDENEAAHSIFTFFNDISNLQVGTYFYDKENQTWNCTSCGND</sequence>
<dbReference type="AlphaFoldDB" id="A0A316DPY3"/>
<name>A0A316DPY3_9FLAO</name>
<reference evidence="1 2" key="1">
    <citation type="submission" date="2018-05" db="EMBL/GenBank/DDBJ databases">
        <title>Genomic Encyclopedia of Archaeal and Bacterial Type Strains, Phase II (KMG-II): from individual species to whole genera.</title>
        <authorList>
            <person name="Goeker M."/>
        </authorList>
    </citation>
    <scope>NUCLEOTIDE SEQUENCE [LARGE SCALE GENOMIC DNA]</scope>
    <source>
        <strain evidence="1 2">DSM 22637</strain>
    </source>
</reference>
<evidence type="ECO:0000313" key="2">
    <source>
        <dbReference type="Proteomes" id="UP000245430"/>
    </source>
</evidence>
<dbReference type="Proteomes" id="UP000245430">
    <property type="component" value="Unassembled WGS sequence"/>
</dbReference>
<dbReference type="RefSeq" id="WP_281267907.1">
    <property type="nucleotide sequence ID" value="NZ_QGGP01000002.1"/>
</dbReference>
<accession>A0A316DPY3</accession>
<dbReference type="EMBL" id="QGGP01000002">
    <property type="protein sequence ID" value="PWK20034.1"/>
    <property type="molecule type" value="Genomic_DNA"/>
</dbReference>
<comment type="caution">
    <text evidence="1">The sequence shown here is derived from an EMBL/GenBank/DDBJ whole genome shotgun (WGS) entry which is preliminary data.</text>
</comment>
<feature type="non-terminal residue" evidence="1">
    <location>
        <position position="1"/>
    </location>
</feature>
<dbReference type="PANTHER" id="PTHR32305:SF15">
    <property type="entry name" value="PROTEIN RHSA-RELATED"/>
    <property type="match status" value="1"/>
</dbReference>
<dbReference type="PANTHER" id="PTHR32305">
    <property type="match status" value="1"/>
</dbReference>
<proteinExistence type="predicted"/>
<keyword evidence="2" id="KW-1185">Reference proteome</keyword>
<dbReference type="NCBIfam" id="TIGR03696">
    <property type="entry name" value="Rhs_assc_core"/>
    <property type="match status" value="1"/>
</dbReference>
<organism evidence="1 2">
    <name type="scientific">Xanthomarina spongicola</name>
    <dbReference type="NCBI Taxonomy" id="570520"/>
    <lineage>
        <taxon>Bacteria</taxon>
        <taxon>Pseudomonadati</taxon>
        <taxon>Bacteroidota</taxon>
        <taxon>Flavobacteriia</taxon>
        <taxon>Flavobacteriales</taxon>
        <taxon>Flavobacteriaceae</taxon>
        <taxon>Xanthomarina</taxon>
    </lineage>
</organism>
<dbReference type="Gene3D" id="2.180.10.10">
    <property type="entry name" value="RHS repeat-associated core"/>
    <property type="match status" value="2"/>
</dbReference>
<dbReference type="InterPro" id="IPR022385">
    <property type="entry name" value="Rhs_assc_core"/>
</dbReference>
<dbReference type="InterPro" id="IPR050708">
    <property type="entry name" value="T6SS_VgrG/RHS"/>
</dbReference>
<gene>
    <name evidence="1" type="ORF">LX78_01385</name>
</gene>
<evidence type="ECO:0000313" key="1">
    <source>
        <dbReference type="EMBL" id="PWK20034.1"/>
    </source>
</evidence>
<protein>
    <submittedName>
        <fullName evidence="1">RHS repeat-associated protein</fullName>
    </submittedName>
</protein>